<comment type="caution">
    <text evidence="10">The sequence shown here is derived from an EMBL/GenBank/DDBJ whole genome shotgun (WGS) entry which is preliminary data.</text>
</comment>
<evidence type="ECO:0000256" key="1">
    <source>
        <dbReference type="ARBA" id="ARBA00007447"/>
    </source>
</evidence>
<proteinExistence type="inferred from homology"/>
<dbReference type="OrthoDB" id="28208at2759"/>
<feature type="active site" evidence="5">
    <location>
        <position position="136"/>
    </location>
</feature>
<evidence type="ECO:0000313" key="11">
    <source>
        <dbReference type="Proteomes" id="UP000697127"/>
    </source>
</evidence>
<evidence type="ECO:0000256" key="4">
    <source>
        <dbReference type="ARBA" id="ARBA00023157"/>
    </source>
</evidence>
<keyword evidence="7" id="KW-0645">Protease</keyword>
<feature type="active site" evidence="5">
    <location>
        <position position="329"/>
    </location>
</feature>
<dbReference type="InterPro" id="IPR001969">
    <property type="entry name" value="Aspartic_peptidase_AS"/>
</dbReference>
<organism evidence="10 11">
    <name type="scientific">Pichia californica</name>
    <dbReference type="NCBI Taxonomy" id="460514"/>
    <lineage>
        <taxon>Eukaryota</taxon>
        <taxon>Fungi</taxon>
        <taxon>Dikarya</taxon>
        <taxon>Ascomycota</taxon>
        <taxon>Saccharomycotina</taxon>
        <taxon>Pichiomycetes</taxon>
        <taxon>Pichiales</taxon>
        <taxon>Pichiaceae</taxon>
        <taxon>Pichia</taxon>
    </lineage>
</organism>
<keyword evidence="4 6" id="KW-1015">Disulfide bond</keyword>
<evidence type="ECO:0000256" key="6">
    <source>
        <dbReference type="PIRSR" id="PIRSR601461-2"/>
    </source>
</evidence>
<dbReference type="PROSITE" id="PS51767">
    <property type="entry name" value="PEPTIDASE_A1"/>
    <property type="match status" value="1"/>
</dbReference>
<dbReference type="GO" id="GO:0006508">
    <property type="term" value="P:proteolysis"/>
    <property type="evidence" value="ECO:0007669"/>
    <property type="project" value="UniProtKB-KW"/>
</dbReference>
<dbReference type="InterPro" id="IPR033121">
    <property type="entry name" value="PEPTIDASE_A1"/>
</dbReference>
<reference evidence="10" key="1">
    <citation type="submission" date="2020-11" db="EMBL/GenBank/DDBJ databases">
        <title>Kefir isolates.</title>
        <authorList>
            <person name="Marcisauskas S."/>
            <person name="Kim Y."/>
            <person name="Blasche S."/>
        </authorList>
    </citation>
    <scope>NUCLEOTIDE SEQUENCE</scope>
    <source>
        <strain evidence="10">Olga-1</strain>
    </source>
</reference>
<feature type="chain" id="PRO_5040468276" description="Peptidase A1 domain-containing protein" evidence="8">
    <location>
        <begin position="21"/>
        <end position="523"/>
    </location>
</feature>
<sequence length="523" mass="57471">MHIQIPFLTIIVNLIGISSAFNDDRPGYVNNNNAYFVSEVEAMPLKYKSNMKQAVLQIENSSKSNITYSTIKPSSVITKSATTTTSILQSSTSSILSSIQTETMTAGMTYLYSEYNDEAYYVNVTINSNDYPVLIDTGSPYLWIYSSDCTDDSCKGKKLFDATGAEKINGTFALSYDSGIASGSIFEEKIIIAGYKTDNFEFGVANEVPSLFESYDFSGVLGLPADNISSTGLVNAVSFLAENGEIDSSKFTICMGEYESDSFNSGLLFLGSTKDSLHIGDIYTSPIIQDSNHWEFQMDSIYVNDYQITFDSISINDITTDISRIGLLDSGTTSLVLPLDDATIIHSFFPNSITDGENYAILCNSTLIFDFEISGKNWSLTPEMYLGNEYSSSSDLNGYCISNIQGLNSTSSGTWILGILFMQNKYVEFDYENQWIGLAERNNNIKFVNPPNNNNVTSISSISTILSSSEYTSATTLSTSTTASSIISSSTTTHSNYAFNINPISNNYWSISIFSILCILNLY</sequence>
<evidence type="ECO:0000256" key="2">
    <source>
        <dbReference type="ARBA" id="ARBA00022729"/>
    </source>
</evidence>
<dbReference type="Proteomes" id="UP000697127">
    <property type="component" value="Unassembled WGS sequence"/>
</dbReference>
<keyword evidence="2 8" id="KW-0732">Signal</keyword>
<dbReference type="GO" id="GO:0005576">
    <property type="term" value="C:extracellular region"/>
    <property type="evidence" value="ECO:0007669"/>
    <property type="project" value="UniProtKB-ARBA"/>
</dbReference>
<accession>A0A9P6WJG2</accession>
<keyword evidence="11" id="KW-1185">Reference proteome</keyword>
<evidence type="ECO:0000313" key="10">
    <source>
        <dbReference type="EMBL" id="KAG0687178.1"/>
    </source>
</evidence>
<feature type="domain" description="Peptidase A1" evidence="9">
    <location>
        <begin position="120"/>
        <end position="439"/>
    </location>
</feature>
<evidence type="ECO:0000256" key="3">
    <source>
        <dbReference type="ARBA" id="ARBA00022750"/>
    </source>
</evidence>
<dbReference type="PROSITE" id="PS00141">
    <property type="entry name" value="ASP_PROTEASE"/>
    <property type="match status" value="2"/>
</dbReference>
<dbReference type="Pfam" id="PF00026">
    <property type="entry name" value="Asp"/>
    <property type="match status" value="1"/>
</dbReference>
<evidence type="ECO:0000256" key="5">
    <source>
        <dbReference type="PIRSR" id="PIRSR601461-1"/>
    </source>
</evidence>
<dbReference type="CDD" id="cd05471">
    <property type="entry name" value="pepsin_like"/>
    <property type="match status" value="1"/>
</dbReference>
<evidence type="ECO:0000259" key="9">
    <source>
        <dbReference type="PROSITE" id="PS51767"/>
    </source>
</evidence>
<dbReference type="InterPro" id="IPR001461">
    <property type="entry name" value="Aspartic_peptidase_A1"/>
</dbReference>
<evidence type="ECO:0000256" key="8">
    <source>
        <dbReference type="SAM" id="SignalP"/>
    </source>
</evidence>
<dbReference type="InterPro" id="IPR021109">
    <property type="entry name" value="Peptidase_aspartic_dom_sf"/>
</dbReference>
<dbReference type="InterPro" id="IPR034164">
    <property type="entry name" value="Pepsin-like_dom"/>
</dbReference>
<keyword evidence="7" id="KW-0378">Hydrolase</keyword>
<evidence type="ECO:0000256" key="7">
    <source>
        <dbReference type="RuleBase" id="RU000454"/>
    </source>
</evidence>
<dbReference type="PRINTS" id="PR00792">
    <property type="entry name" value="PEPSIN"/>
</dbReference>
<gene>
    <name evidence="10" type="ORF">C6P40_002772</name>
</gene>
<protein>
    <recommendedName>
        <fullName evidence="9">Peptidase A1 domain-containing protein</fullName>
    </recommendedName>
</protein>
<dbReference type="Gene3D" id="2.40.70.10">
    <property type="entry name" value="Acid Proteases"/>
    <property type="match status" value="2"/>
</dbReference>
<dbReference type="PANTHER" id="PTHR47966:SF75">
    <property type="entry name" value="ENDOPEPTIDASE (CTSD), PUTATIVE (AFU_ORTHOLOGUE AFUA_4G07040)-RELATED"/>
    <property type="match status" value="1"/>
</dbReference>
<dbReference type="PANTHER" id="PTHR47966">
    <property type="entry name" value="BETA-SITE APP-CLEAVING ENZYME, ISOFORM A-RELATED"/>
    <property type="match status" value="1"/>
</dbReference>
<dbReference type="EMBL" id="PUHW01000303">
    <property type="protein sequence ID" value="KAG0687178.1"/>
    <property type="molecule type" value="Genomic_DNA"/>
</dbReference>
<name>A0A9P6WJG2_9ASCO</name>
<dbReference type="SUPFAM" id="SSF50630">
    <property type="entry name" value="Acid proteases"/>
    <property type="match status" value="1"/>
</dbReference>
<keyword evidence="3 7" id="KW-0064">Aspartyl protease</keyword>
<feature type="signal peptide" evidence="8">
    <location>
        <begin position="1"/>
        <end position="20"/>
    </location>
</feature>
<comment type="similarity">
    <text evidence="1 7">Belongs to the peptidase A1 family.</text>
</comment>
<dbReference type="GO" id="GO:0004190">
    <property type="term" value="F:aspartic-type endopeptidase activity"/>
    <property type="evidence" value="ECO:0007669"/>
    <property type="project" value="UniProtKB-KW"/>
</dbReference>
<dbReference type="AlphaFoldDB" id="A0A9P6WJG2"/>
<feature type="disulfide bond" evidence="6">
    <location>
        <begin position="363"/>
        <end position="400"/>
    </location>
</feature>